<protein>
    <recommendedName>
        <fullName evidence="3">HEAT repeat domain-containing protein</fullName>
    </recommendedName>
</protein>
<accession>A0A4T9T7Z4</accession>
<sequence>MAKPEAILNKADEAMESPELVEELVEALSGASRRERQKAASVLAVVAKKKPELLQPATEQFVEALNVPEAQTRWEVLDVLTELVPLEARVCEKAVPEADAALFDEDSGPARLAAMRFLCRLGATTEKRSEKVWPLIDEGIQCYHGDLEFQDMLTAVVGFSEGKLAPEVKAALKERMGFDATNSKGALQRKAASIVQNVS</sequence>
<evidence type="ECO:0000313" key="2">
    <source>
        <dbReference type="Proteomes" id="UP000309454"/>
    </source>
</evidence>
<name>A0A4T9T7Z4_9ACTN</name>
<proteinExistence type="predicted"/>
<evidence type="ECO:0008006" key="3">
    <source>
        <dbReference type="Google" id="ProtNLM"/>
    </source>
</evidence>
<dbReference type="AlphaFoldDB" id="A0A4T9T7Z4"/>
<dbReference type="RefSeq" id="WP_136845385.1">
    <property type="nucleotide sequence ID" value="NZ_CANPEU010000027.1"/>
</dbReference>
<dbReference type="InterPro" id="IPR016024">
    <property type="entry name" value="ARM-type_fold"/>
</dbReference>
<dbReference type="OrthoDB" id="3173255at2"/>
<comment type="caution">
    <text evidence="1">The sequence shown here is derived from an EMBL/GenBank/DDBJ whole genome shotgun (WGS) entry which is preliminary data.</text>
</comment>
<dbReference type="SUPFAM" id="SSF48371">
    <property type="entry name" value="ARM repeat"/>
    <property type="match status" value="1"/>
</dbReference>
<dbReference type="Gene3D" id="1.25.10.10">
    <property type="entry name" value="Leucine-rich Repeat Variant"/>
    <property type="match status" value="1"/>
</dbReference>
<reference evidence="1 2" key="1">
    <citation type="submission" date="2019-04" db="EMBL/GenBank/DDBJ databases">
        <title>Microbes associate with the intestines of laboratory mice.</title>
        <authorList>
            <person name="Navarre W."/>
            <person name="Wong E."/>
            <person name="Huang K.C."/>
            <person name="Tropini C."/>
            <person name="Ng K."/>
            <person name="Yu B."/>
        </authorList>
    </citation>
    <scope>NUCLEOTIDE SEQUENCE [LARGE SCALE GENOMIC DNA]</scope>
    <source>
        <strain evidence="1 2">NM48_B13</strain>
    </source>
</reference>
<organism evidence="1 2">
    <name type="scientific">Parvibacter caecicola</name>
    <dbReference type="NCBI Taxonomy" id="747645"/>
    <lineage>
        <taxon>Bacteria</taxon>
        <taxon>Bacillati</taxon>
        <taxon>Actinomycetota</taxon>
        <taxon>Coriobacteriia</taxon>
        <taxon>Coriobacteriales</taxon>
        <taxon>Coriobacteriaceae</taxon>
        <taxon>Parvibacter</taxon>
    </lineage>
</organism>
<evidence type="ECO:0000313" key="1">
    <source>
        <dbReference type="EMBL" id="TJW11158.1"/>
    </source>
</evidence>
<dbReference type="Proteomes" id="UP000309454">
    <property type="component" value="Unassembled WGS sequence"/>
</dbReference>
<dbReference type="InterPro" id="IPR011989">
    <property type="entry name" value="ARM-like"/>
</dbReference>
<gene>
    <name evidence="1" type="ORF">E5982_02730</name>
</gene>
<keyword evidence="2" id="KW-1185">Reference proteome</keyword>
<dbReference type="EMBL" id="SSTM01000002">
    <property type="protein sequence ID" value="TJW11158.1"/>
    <property type="molecule type" value="Genomic_DNA"/>
</dbReference>